<feature type="region of interest" description="Disordered" evidence="1">
    <location>
        <begin position="71"/>
        <end position="209"/>
    </location>
</feature>
<evidence type="ECO:0000313" key="2">
    <source>
        <dbReference type="EMBL" id="KAG5462524.1"/>
    </source>
</evidence>
<proteinExistence type="predicted"/>
<accession>A0A8H7ZZW0</accession>
<feature type="region of interest" description="Disordered" evidence="1">
    <location>
        <begin position="1"/>
        <end position="23"/>
    </location>
</feature>
<protein>
    <submittedName>
        <fullName evidence="2">Uncharacterized protein</fullName>
    </submittedName>
</protein>
<gene>
    <name evidence="2" type="ORF">BJ554DRAFT_4765</name>
</gene>
<dbReference type="AlphaFoldDB" id="A0A8H7ZZW0"/>
<evidence type="ECO:0000313" key="3">
    <source>
        <dbReference type="Proteomes" id="UP000673691"/>
    </source>
</evidence>
<sequence length="291" mass="32502">MVARTPDGQRKKRRRRRYLPPRFRRSLPYFRYEGCPAKENYSRELNLSAFTTRRQVRAGCPRVHQVTSQLCPAAPPARSSPLPPPAPSPRGPGVLRPPRAPLTYNHARQSGSRASRRHVRRRDARDDDSVSNRQRGFCGSFAPALALPAPAQLPRSREEPSTTRTREKKGGSGWRSVRPSFALDRHPRLPGASAGRAVSSHGHHRGSSHILAKRFRGKETVSADMVLVQLKNSTDLLFTYETTTSVGTEQLITELVELVNARAKLLRLASGELVVVTTPNARRPTKERCFA</sequence>
<dbReference type="Proteomes" id="UP000673691">
    <property type="component" value="Unassembled WGS sequence"/>
</dbReference>
<feature type="compositionally biased region" description="Pro residues" evidence="1">
    <location>
        <begin position="81"/>
        <end position="90"/>
    </location>
</feature>
<feature type="compositionally biased region" description="Basic residues" evidence="1">
    <location>
        <begin position="10"/>
        <end position="23"/>
    </location>
</feature>
<feature type="compositionally biased region" description="Low complexity" evidence="1">
    <location>
        <begin position="142"/>
        <end position="154"/>
    </location>
</feature>
<feature type="compositionally biased region" description="Basic and acidic residues" evidence="1">
    <location>
        <begin position="155"/>
        <end position="170"/>
    </location>
</feature>
<reference evidence="2 3" key="1">
    <citation type="journal article" name="Sci. Rep.">
        <title>Genome-scale phylogenetic analyses confirm Olpidium as the closest living zoosporic fungus to the non-flagellated, terrestrial fungi.</title>
        <authorList>
            <person name="Chang Y."/>
            <person name="Rochon D."/>
            <person name="Sekimoto S."/>
            <person name="Wang Y."/>
            <person name="Chovatia M."/>
            <person name="Sandor L."/>
            <person name="Salamov A."/>
            <person name="Grigoriev I.V."/>
            <person name="Stajich J.E."/>
            <person name="Spatafora J.W."/>
        </authorList>
    </citation>
    <scope>NUCLEOTIDE SEQUENCE [LARGE SCALE GENOMIC DNA]</scope>
    <source>
        <strain evidence="2">S191</strain>
    </source>
</reference>
<organism evidence="2 3">
    <name type="scientific">Olpidium bornovanus</name>
    <dbReference type="NCBI Taxonomy" id="278681"/>
    <lineage>
        <taxon>Eukaryota</taxon>
        <taxon>Fungi</taxon>
        <taxon>Fungi incertae sedis</taxon>
        <taxon>Olpidiomycota</taxon>
        <taxon>Olpidiomycotina</taxon>
        <taxon>Olpidiomycetes</taxon>
        <taxon>Olpidiales</taxon>
        <taxon>Olpidiaceae</taxon>
        <taxon>Olpidium</taxon>
    </lineage>
</organism>
<name>A0A8H7ZZW0_9FUNG</name>
<comment type="caution">
    <text evidence="2">The sequence shown here is derived from an EMBL/GenBank/DDBJ whole genome shotgun (WGS) entry which is preliminary data.</text>
</comment>
<keyword evidence="3" id="KW-1185">Reference proteome</keyword>
<dbReference type="EMBL" id="JAEFCI010002016">
    <property type="protein sequence ID" value="KAG5462524.1"/>
    <property type="molecule type" value="Genomic_DNA"/>
</dbReference>
<evidence type="ECO:0000256" key="1">
    <source>
        <dbReference type="SAM" id="MobiDB-lite"/>
    </source>
</evidence>